<keyword evidence="3" id="KW-0472">Membrane</keyword>
<keyword evidence="2 3" id="KW-0813">Transport</keyword>
<dbReference type="EMBL" id="VTEZ01000001">
    <property type="protein sequence ID" value="TYS88164.1"/>
    <property type="molecule type" value="Genomic_DNA"/>
</dbReference>
<comment type="similarity">
    <text evidence="1 3">Belongs to the bacterial solute-binding protein 1 family.</text>
</comment>
<dbReference type="PROSITE" id="PS51257">
    <property type="entry name" value="PROKAR_LIPOPROTEIN"/>
    <property type="match status" value="1"/>
</dbReference>
<comment type="caution">
    <text evidence="4">The sequence shown here is derived from an EMBL/GenBank/DDBJ whole genome shotgun (WGS) entry which is preliminary data.</text>
</comment>
<keyword evidence="3" id="KW-1003">Cell membrane</keyword>
<organism evidence="4 5">
    <name type="scientific">Rossellomorea aquimaris</name>
    <dbReference type="NCBI Taxonomy" id="189382"/>
    <lineage>
        <taxon>Bacteria</taxon>
        <taxon>Bacillati</taxon>
        <taxon>Bacillota</taxon>
        <taxon>Bacilli</taxon>
        <taxon>Bacillales</taxon>
        <taxon>Bacillaceae</taxon>
        <taxon>Rossellomorea</taxon>
    </lineage>
</organism>
<dbReference type="RefSeq" id="WP_148967460.1">
    <property type="nucleotide sequence ID" value="NZ_CANLNA010000001.1"/>
</dbReference>
<dbReference type="AlphaFoldDB" id="A0A5D4U2P0"/>
<dbReference type="PRINTS" id="PR00181">
    <property type="entry name" value="MALTOSEBP"/>
</dbReference>
<name>A0A5D4U2P0_9BACI</name>
<dbReference type="OrthoDB" id="9763054at2"/>
<dbReference type="GO" id="GO:0015144">
    <property type="term" value="F:carbohydrate transmembrane transporter activity"/>
    <property type="evidence" value="ECO:0007669"/>
    <property type="project" value="InterPro"/>
</dbReference>
<accession>A0A5D4U2P0</accession>
<dbReference type="GO" id="GO:0005886">
    <property type="term" value="C:plasma membrane"/>
    <property type="evidence" value="ECO:0007669"/>
    <property type="project" value="UniProtKB-SubCell"/>
</dbReference>
<evidence type="ECO:0000256" key="2">
    <source>
        <dbReference type="ARBA" id="ARBA00022448"/>
    </source>
</evidence>
<reference evidence="4 5" key="1">
    <citation type="submission" date="2019-08" db="EMBL/GenBank/DDBJ databases">
        <title>Bacillus genomes from the desert of Cuatro Cienegas, Coahuila.</title>
        <authorList>
            <person name="Olmedo-Alvarez G."/>
        </authorList>
    </citation>
    <scope>NUCLEOTIDE SEQUENCE [LARGE SCALE GENOMIC DNA]</scope>
    <source>
        <strain evidence="4 5">CH87b_3T</strain>
    </source>
</reference>
<dbReference type="Pfam" id="PF13416">
    <property type="entry name" value="SBP_bac_8"/>
    <property type="match status" value="1"/>
</dbReference>
<comment type="subcellular location">
    <subcellularLocation>
        <location evidence="3">Cell membrane</location>
        <topology evidence="3">Lipid-anchor</topology>
    </subcellularLocation>
</comment>
<dbReference type="Proteomes" id="UP000324269">
    <property type="component" value="Unassembled WGS sequence"/>
</dbReference>
<dbReference type="InterPro" id="IPR006059">
    <property type="entry name" value="SBP"/>
</dbReference>
<dbReference type="SUPFAM" id="SSF53850">
    <property type="entry name" value="Periplasmic binding protein-like II"/>
    <property type="match status" value="1"/>
</dbReference>
<dbReference type="InterPro" id="IPR050490">
    <property type="entry name" value="Bact_solute-bd_prot1"/>
</dbReference>
<sequence>MKSALFKAFIIGFLSVTLTACYGESEKKKEPEPEKEKVTLTIRNPKVEIASEFEGMVSAYEKENPGVTIKVETVGGAADDYSDITAKLAAGEGPDIFTNLGREAAKEWSRFLENLSDEPWVGRTSENVLSGITLDHKVYGMPMNIEGFGIVYNRELFARAGISSPPSTYTELEEAAAKLEEKGIMPFANGYYEDWKLGHHMASVAFAQAEKGFAQELDDGSANFGDDPAFQDLFSLIDLTVQYGNERPTSTDYYTELERFTEGEAAMILQGNWIQPLLEGKAISVGMAPVPLGNRKESRILAGVPGYWVINSQSSPVEKREAKKFLNWMVSSEKGQAYLTEKFHFIPAFKDIPVKDIGPLGEETLQLIKETDTFNWSSFSPCIKQEMGEVMQDYIDQESSRKEAMDEFDKAWKEGACLSSTS</sequence>
<dbReference type="InterPro" id="IPR006060">
    <property type="entry name" value="Maltose/Cyclodextrin-bd"/>
</dbReference>
<proteinExistence type="inferred from homology"/>
<evidence type="ECO:0000256" key="1">
    <source>
        <dbReference type="ARBA" id="ARBA00008520"/>
    </source>
</evidence>
<evidence type="ECO:0000313" key="5">
    <source>
        <dbReference type="Proteomes" id="UP000324269"/>
    </source>
</evidence>
<dbReference type="Gene3D" id="3.40.190.10">
    <property type="entry name" value="Periplasmic binding protein-like II"/>
    <property type="match status" value="2"/>
</dbReference>
<gene>
    <name evidence="4" type="ORF">FZC85_01610</name>
</gene>
<keyword evidence="3" id="KW-0762">Sugar transport</keyword>
<keyword evidence="3" id="KW-0449">Lipoprotein</keyword>
<evidence type="ECO:0000256" key="3">
    <source>
        <dbReference type="RuleBase" id="RU365005"/>
    </source>
</evidence>
<dbReference type="PANTHER" id="PTHR43649:SF29">
    <property type="entry name" value="OSMOPROTECTIVE COMPOUNDS-BINDING PROTEIN GGTB"/>
    <property type="match status" value="1"/>
</dbReference>
<protein>
    <recommendedName>
        <fullName evidence="3">Maltodextrin-binding protein</fullName>
    </recommendedName>
</protein>
<dbReference type="PANTHER" id="PTHR43649">
    <property type="entry name" value="ARABINOSE-BINDING PROTEIN-RELATED"/>
    <property type="match status" value="1"/>
</dbReference>
<evidence type="ECO:0000313" key="4">
    <source>
        <dbReference type="EMBL" id="TYS88164.1"/>
    </source>
</evidence>